<accession>A0A517ZSV2</accession>
<gene>
    <name evidence="1" type="ORF">Mal52_40500</name>
</gene>
<dbReference type="InterPro" id="IPR010869">
    <property type="entry name" value="DUF1501"/>
</dbReference>
<dbReference type="InterPro" id="IPR006311">
    <property type="entry name" value="TAT_signal"/>
</dbReference>
<dbReference type="PANTHER" id="PTHR43737">
    <property type="entry name" value="BLL7424 PROTEIN"/>
    <property type="match status" value="1"/>
</dbReference>
<protein>
    <recommendedName>
        <fullName evidence="3">Sulfatase</fullName>
    </recommendedName>
</protein>
<dbReference type="RefSeq" id="WP_145378030.1">
    <property type="nucleotide sequence ID" value="NZ_CP036276.1"/>
</dbReference>
<dbReference type="Pfam" id="PF07394">
    <property type="entry name" value="DUF1501"/>
    <property type="match status" value="1"/>
</dbReference>
<dbReference type="Gene3D" id="3.40.720.10">
    <property type="entry name" value="Alkaline Phosphatase, subunit A"/>
    <property type="match status" value="1"/>
</dbReference>
<proteinExistence type="predicted"/>
<dbReference type="Proteomes" id="UP000319383">
    <property type="component" value="Chromosome"/>
</dbReference>
<evidence type="ECO:0008006" key="3">
    <source>
        <dbReference type="Google" id="ProtNLM"/>
    </source>
</evidence>
<sequence>MAQRPIENASRLSRRQMLKIGALGFGSIACSYLDGMEQSAAAAPVANGLAPQSGHFEAPAKAVIMLMQNGGPGQMDLFDPKPDLTKHSGKVHVEKVEMFQPGSEGNTLLGSPLKFRKYGESGIEMAEILPHLGSVADDICLVRSMYNLHNNHTESLVALNTGKIFQGRPALGSWVSYGLGTENQNLPAYVVLRDPEGYNTSGTLLWQNGWMPALYRGTEVSTAGTPVLNLNPSQPIPPAVQRENLDLLAKLNRRHQQDFAYESSLEARIQNYELAARMQLAAAETLDLSRETPATRKMYGLDEPETAGYGLRCLMARRLVESGVRFVQILPPVKPNSQPWDAHDNSKTDNEAICAKCDLPSAALIKDLKQRGLLESTIVVWSGEFGRLPVSQNGKGRDHNRNAFSLILAGGGFKAGHVHGATDDIGYRSVVDPVGVSDLHATLLHQLGLDHTRLTYEHHGSDETLTDARVTSARVVGELFQGPVRV</sequence>
<dbReference type="KEGG" id="sdyn:Mal52_40500"/>
<dbReference type="PANTHER" id="PTHR43737:SF1">
    <property type="entry name" value="DUF1501 DOMAIN-CONTAINING PROTEIN"/>
    <property type="match status" value="1"/>
</dbReference>
<reference evidence="1 2" key="1">
    <citation type="submission" date="2019-02" db="EMBL/GenBank/DDBJ databases">
        <title>Deep-cultivation of Planctomycetes and their phenomic and genomic characterization uncovers novel biology.</title>
        <authorList>
            <person name="Wiegand S."/>
            <person name="Jogler M."/>
            <person name="Boedeker C."/>
            <person name="Pinto D."/>
            <person name="Vollmers J."/>
            <person name="Rivas-Marin E."/>
            <person name="Kohn T."/>
            <person name="Peeters S.H."/>
            <person name="Heuer A."/>
            <person name="Rast P."/>
            <person name="Oberbeckmann S."/>
            <person name="Bunk B."/>
            <person name="Jeske O."/>
            <person name="Meyerdierks A."/>
            <person name="Storesund J.E."/>
            <person name="Kallscheuer N."/>
            <person name="Luecker S."/>
            <person name="Lage O.M."/>
            <person name="Pohl T."/>
            <person name="Merkel B.J."/>
            <person name="Hornburger P."/>
            <person name="Mueller R.-W."/>
            <person name="Bruemmer F."/>
            <person name="Labrenz M."/>
            <person name="Spormann A.M."/>
            <person name="Op den Camp H."/>
            <person name="Overmann J."/>
            <person name="Amann R."/>
            <person name="Jetten M.S.M."/>
            <person name="Mascher T."/>
            <person name="Medema M.H."/>
            <person name="Devos D.P."/>
            <person name="Kaster A.-K."/>
            <person name="Ovreas L."/>
            <person name="Rohde M."/>
            <person name="Galperin M.Y."/>
            <person name="Jogler C."/>
        </authorList>
    </citation>
    <scope>NUCLEOTIDE SEQUENCE [LARGE SCALE GENOMIC DNA]</scope>
    <source>
        <strain evidence="1 2">Mal52</strain>
    </source>
</reference>
<organism evidence="1 2">
    <name type="scientific">Symmachiella dynata</name>
    <dbReference type="NCBI Taxonomy" id="2527995"/>
    <lineage>
        <taxon>Bacteria</taxon>
        <taxon>Pseudomonadati</taxon>
        <taxon>Planctomycetota</taxon>
        <taxon>Planctomycetia</taxon>
        <taxon>Planctomycetales</taxon>
        <taxon>Planctomycetaceae</taxon>
        <taxon>Symmachiella</taxon>
    </lineage>
</organism>
<dbReference type="InterPro" id="IPR017850">
    <property type="entry name" value="Alkaline_phosphatase_core_sf"/>
</dbReference>
<dbReference type="PROSITE" id="PS51257">
    <property type="entry name" value="PROKAR_LIPOPROTEIN"/>
    <property type="match status" value="1"/>
</dbReference>
<name>A0A517ZSV2_9PLAN</name>
<dbReference type="PROSITE" id="PS51318">
    <property type="entry name" value="TAT"/>
    <property type="match status" value="1"/>
</dbReference>
<evidence type="ECO:0000313" key="2">
    <source>
        <dbReference type="Proteomes" id="UP000319383"/>
    </source>
</evidence>
<dbReference type="AlphaFoldDB" id="A0A517ZSV2"/>
<dbReference type="EMBL" id="CP036276">
    <property type="protein sequence ID" value="QDU45556.1"/>
    <property type="molecule type" value="Genomic_DNA"/>
</dbReference>
<evidence type="ECO:0000313" key="1">
    <source>
        <dbReference type="EMBL" id="QDU45556.1"/>
    </source>
</evidence>
<keyword evidence="2" id="KW-1185">Reference proteome</keyword>
<dbReference type="SUPFAM" id="SSF53649">
    <property type="entry name" value="Alkaline phosphatase-like"/>
    <property type="match status" value="1"/>
</dbReference>